<keyword evidence="4" id="KW-1185">Reference proteome</keyword>
<gene>
    <name evidence="3" type="ORF">DCAF_LOCUS14357</name>
</gene>
<feature type="domain" description="Non-reducing end beta-L-arabinofuranosidase-like GH127 middle" evidence="2">
    <location>
        <begin position="169"/>
        <end position="269"/>
    </location>
</feature>
<dbReference type="AlphaFoldDB" id="A0AAV1RU74"/>
<evidence type="ECO:0000313" key="4">
    <source>
        <dbReference type="Proteomes" id="UP001314170"/>
    </source>
</evidence>
<dbReference type="EMBL" id="CAWUPB010001157">
    <property type="protein sequence ID" value="CAK7339306.1"/>
    <property type="molecule type" value="Genomic_DNA"/>
</dbReference>
<dbReference type="PANTHER" id="PTHR31151:SF0">
    <property type="entry name" value="PROLINE-TRNA LIGASE (DUF1680)"/>
    <property type="match status" value="1"/>
</dbReference>
<feature type="domain" description="Non-reducing end beta-L-arabinofuranosidase-like GH127 catalytic" evidence="1">
    <location>
        <begin position="56"/>
        <end position="156"/>
    </location>
</feature>
<dbReference type="InterPro" id="IPR036195">
    <property type="entry name" value="AbfB_ABD_sf"/>
</dbReference>
<proteinExistence type="predicted"/>
<dbReference type="PANTHER" id="PTHR31151">
    <property type="entry name" value="PROLINE-TRNA LIGASE (DUF1680)"/>
    <property type="match status" value="1"/>
</dbReference>
<dbReference type="InterPro" id="IPR049046">
    <property type="entry name" value="Beta-AFase-like_GH127_middle"/>
</dbReference>
<evidence type="ECO:0000313" key="3">
    <source>
        <dbReference type="EMBL" id="CAK7339306.1"/>
    </source>
</evidence>
<accession>A0AAV1RU74</accession>
<sequence>MDYISFSFPYSSKPGVILIVNVKYGWKLQHSSWRLLTLLIPLQLVAQQLMSTEPKRLARYLIPEKEESCSTYNMLQISSNLFRWTKEVVYADHYERALTVGILSIQGGTEPGVMLYMLPLAPGNSKAISHHGWGTPFDSFRCCYGTGVESFSKLGDSIDFEEEGEVPGLYIIQYISSSFTWKSGQILINQKVDHVVSWDPHLRVTITFPLDMGEGQLSALNLRIPTRTHLEGAEAAINDESLQIPAPGTFLSITQRWTRDDKLTLRLPISLRLEKIRPKYASIQAILYGPYLLVGHTTGDWNIKNVSADSLSEWITPIPAAYNDHLVTFSQRTRHSDSTSFLINSNHIITMGNHSRSGNNSALHSTFRLILADKSSSKLSTSMDAIGKSVMLEPFDHPGMLVVYRETDKNHNLQVAKHGHSVFRLVAGLDLRKGTVSLEAERHKGCFLYGGVNKHTGERLKLKCNLDKTNHTVIQAASFEMKKGMSKYHPMSFVANGQREISSGVITELQK</sequence>
<organism evidence="3 4">
    <name type="scientific">Dovyalis caffra</name>
    <dbReference type="NCBI Taxonomy" id="77055"/>
    <lineage>
        <taxon>Eukaryota</taxon>
        <taxon>Viridiplantae</taxon>
        <taxon>Streptophyta</taxon>
        <taxon>Embryophyta</taxon>
        <taxon>Tracheophyta</taxon>
        <taxon>Spermatophyta</taxon>
        <taxon>Magnoliopsida</taxon>
        <taxon>eudicotyledons</taxon>
        <taxon>Gunneridae</taxon>
        <taxon>Pentapetalae</taxon>
        <taxon>rosids</taxon>
        <taxon>fabids</taxon>
        <taxon>Malpighiales</taxon>
        <taxon>Salicaceae</taxon>
        <taxon>Flacourtieae</taxon>
        <taxon>Dovyalis</taxon>
    </lineage>
</organism>
<dbReference type="Proteomes" id="UP001314170">
    <property type="component" value="Unassembled WGS sequence"/>
</dbReference>
<dbReference type="Pfam" id="PF20736">
    <property type="entry name" value="Glyco_hydro127M"/>
    <property type="match status" value="1"/>
</dbReference>
<dbReference type="GO" id="GO:0046373">
    <property type="term" value="P:L-arabinose metabolic process"/>
    <property type="evidence" value="ECO:0007669"/>
    <property type="project" value="InterPro"/>
</dbReference>
<name>A0AAV1RU74_9ROSI</name>
<dbReference type="InterPro" id="IPR012878">
    <property type="entry name" value="Beta-AFase-like_GH127_cat"/>
</dbReference>
<dbReference type="GO" id="GO:0046556">
    <property type="term" value="F:alpha-L-arabinofuranosidase activity"/>
    <property type="evidence" value="ECO:0007669"/>
    <property type="project" value="InterPro"/>
</dbReference>
<protein>
    <submittedName>
        <fullName evidence="3">Uncharacterized protein</fullName>
    </submittedName>
</protein>
<comment type="caution">
    <text evidence="3">The sequence shown here is derived from an EMBL/GenBank/DDBJ whole genome shotgun (WGS) entry which is preliminary data.</text>
</comment>
<evidence type="ECO:0000259" key="1">
    <source>
        <dbReference type="Pfam" id="PF07944"/>
    </source>
</evidence>
<dbReference type="SUPFAM" id="SSF110221">
    <property type="entry name" value="AbfB domain"/>
    <property type="match status" value="1"/>
</dbReference>
<dbReference type="Pfam" id="PF07944">
    <property type="entry name" value="Beta-AFase-like_GH127_cat"/>
    <property type="match status" value="1"/>
</dbReference>
<dbReference type="Gene3D" id="2.80.10.50">
    <property type="match status" value="1"/>
</dbReference>
<reference evidence="3 4" key="1">
    <citation type="submission" date="2024-01" db="EMBL/GenBank/DDBJ databases">
        <authorList>
            <person name="Waweru B."/>
        </authorList>
    </citation>
    <scope>NUCLEOTIDE SEQUENCE [LARGE SCALE GENOMIC DNA]</scope>
</reference>
<evidence type="ECO:0000259" key="2">
    <source>
        <dbReference type="Pfam" id="PF20736"/>
    </source>
</evidence>